<sequence length="153" mass="17425">MHFGGPTHQRATVVCTLIHSHIMDPPNNPIELKKQSCHDKKVLLVCKILQNPPTKMTPKGFMFHFVSSENSKITYLRRYWSTITGVKGAMNLVRALSDEIKETPLRRSLWKDLIQEQATKILIKEEPTRGLYPDRGTQTCVIVPFSGKEKSVP</sequence>
<dbReference type="AlphaFoldDB" id="A0A2S4VW83"/>
<dbReference type="VEuPathDB" id="FungiDB:PSTT_03518"/>
<reference evidence="1" key="1">
    <citation type="submission" date="2017-12" db="EMBL/GenBank/DDBJ databases">
        <title>Gene loss provides genomic basis for host adaptation in cereal stripe rust fungi.</title>
        <authorList>
            <person name="Xia C."/>
        </authorList>
    </citation>
    <scope>NUCLEOTIDE SEQUENCE [LARGE SCALE GENOMIC DNA]</scope>
    <source>
        <strain evidence="1">93-210</strain>
    </source>
</reference>
<dbReference type="VEuPathDB" id="FungiDB:PSHT_06159"/>
<evidence type="ECO:0000313" key="2">
    <source>
        <dbReference type="Proteomes" id="UP000239156"/>
    </source>
</evidence>
<organism evidence="1 2">
    <name type="scientific">Puccinia striiformis</name>
    <dbReference type="NCBI Taxonomy" id="27350"/>
    <lineage>
        <taxon>Eukaryota</taxon>
        <taxon>Fungi</taxon>
        <taxon>Dikarya</taxon>
        <taxon>Basidiomycota</taxon>
        <taxon>Pucciniomycotina</taxon>
        <taxon>Pucciniomycetes</taxon>
        <taxon>Pucciniales</taxon>
        <taxon>Pucciniaceae</taxon>
        <taxon>Puccinia</taxon>
    </lineage>
</organism>
<gene>
    <name evidence="1" type="ORF">PSTT_03518</name>
</gene>
<protein>
    <submittedName>
        <fullName evidence="1">Uncharacterized protein</fullName>
    </submittedName>
</protein>
<evidence type="ECO:0000313" key="1">
    <source>
        <dbReference type="EMBL" id="POW13766.1"/>
    </source>
</evidence>
<keyword evidence="2" id="KW-1185">Reference proteome</keyword>
<accession>A0A2S4VW83</accession>
<dbReference type="EMBL" id="PKSL01000022">
    <property type="protein sequence ID" value="POW13766.1"/>
    <property type="molecule type" value="Genomic_DNA"/>
</dbReference>
<proteinExistence type="predicted"/>
<name>A0A2S4VW83_9BASI</name>
<dbReference type="Proteomes" id="UP000239156">
    <property type="component" value="Unassembled WGS sequence"/>
</dbReference>
<comment type="caution">
    <text evidence="1">The sequence shown here is derived from an EMBL/GenBank/DDBJ whole genome shotgun (WGS) entry which is preliminary data.</text>
</comment>